<dbReference type="Gene3D" id="3.40.640.10">
    <property type="entry name" value="Type I PLP-dependent aspartate aminotransferase-like (Major domain)"/>
    <property type="match status" value="1"/>
</dbReference>
<evidence type="ECO:0000256" key="8">
    <source>
        <dbReference type="ARBA" id="ARBA00050776"/>
    </source>
</evidence>
<dbReference type="EMBL" id="JANIPJ010000011">
    <property type="protein sequence ID" value="MCR2805391.1"/>
    <property type="molecule type" value="Genomic_DNA"/>
</dbReference>
<evidence type="ECO:0000256" key="3">
    <source>
        <dbReference type="ARBA" id="ARBA00022679"/>
    </source>
</evidence>
<keyword evidence="5" id="KW-0663">Pyridoxal phosphate</keyword>
<dbReference type="PANTHER" id="PTHR11601">
    <property type="entry name" value="CYSTEINE DESULFURYLASE FAMILY MEMBER"/>
    <property type="match status" value="1"/>
</dbReference>
<dbReference type="PANTHER" id="PTHR11601:SF34">
    <property type="entry name" value="CYSTEINE DESULFURASE"/>
    <property type="match status" value="1"/>
</dbReference>
<evidence type="ECO:0000256" key="5">
    <source>
        <dbReference type="ARBA" id="ARBA00022898"/>
    </source>
</evidence>
<comment type="similarity">
    <text evidence="2">Belongs to the class-V pyridoxal-phosphate-dependent aminotransferase family. NifS/IscS subfamily.</text>
</comment>
<dbReference type="Gene3D" id="3.90.1150.10">
    <property type="entry name" value="Aspartate Aminotransferase, domain 1"/>
    <property type="match status" value="1"/>
</dbReference>
<sequence length="385" mass="42340">MIYLDNAATTPMDRSVYEAMVPYLTDFYGNPSGKYYSQSNVAKDGVESARLAVANLLSCKVNEVIFTSGASEGNNFVIKGVADSRRDKGNHIITTCIEHSSVLEPCRYLEKHGWDVTLLGVDSNGRINLKELLESIRKETVLVSIGWGNSEVGTIQDIVAIGNAVKEFNSDVFFHVDATQVIGKLGINFSKLHVDALTFSAHKIYGPKGIGATIVKRDEDNNKPLITPLIHGGDQEMGYRGSTLAVANIVGLGKAAELASYDLQTHIELLSNLRNKFIEQLVIDDVEHYINSPSNDVIPSILNVRFRNLNNETLIKELSNEVALSSGSACSSSKPSYVLKALGLSDTEIRSSVRVSFNKWTTEEEIERTVKEISKVLQKYKSMFG</sequence>
<comment type="catalytic activity">
    <reaction evidence="8">
        <text>(sulfur carrier)-H + L-cysteine = (sulfur carrier)-SH + L-alanine</text>
        <dbReference type="Rhea" id="RHEA:43892"/>
        <dbReference type="Rhea" id="RHEA-COMP:14737"/>
        <dbReference type="Rhea" id="RHEA-COMP:14739"/>
        <dbReference type="ChEBI" id="CHEBI:29917"/>
        <dbReference type="ChEBI" id="CHEBI:35235"/>
        <dbReference type="ChEBI" id="CHEBI:57972"/>
        <dbReference type="ChEBI" id="CHEBI:64428"/>
        <dbReference type="EC" id="2.8.1.7"/>
    </reaction>
</comment>
<keyword evidence="11" id="KW-1185">Reference proteome</keyword>
<reference evidence="10" key="1">
    <citation type="submission" date="2022-08" db="EMBL/GenBank/DDBJ databases">
        <title>The genomic sequence of strain Paenibacillus sp. SCIV0701.</title>
        <authorList>
            <person name="Zhao H."/>
        </authorList>
    </citation>
    <scope>NUCLEOTIDE SEQUENCE</scope>
    <source>
        <strain evidence="10">SCIV0701</strain>
    </source>
</reference>
<evidence type="ECO:0000313" key="11">
    <source>
        <dbReference type="Proteomes" id="UP001141950"/>
    </source>
</evidence>
<protein>
    <submittedName>
        <fullName evidence="10">Cysteine desulfurase</fullName>
    </submittedName>
</protein>
<evidence type="ECO:0000256" key="4">
    <source>
        <dbReference type="ARBA" id="ARBA00022723"/>
    </source>
</evidence>
<dbReference type="PIRSF" id="PIRSF005572">
    <property type="entry name" value="NifS"/>
    <property type="match status" value="1"/>
</dbReference>
<comment type="caution">
    <text evidence="10">The sequence shown here is derived from an EMBL/GenBank/DDBJ whole genome shotgun (WGS) entry which is preliminary data.</text>
</comment>
<evidence type="ECO:0000256" key="1">
    <source>
        <dbReference type="ARBA" id="ARBA00001933"/>
    </source>
</evidence>
<dbReference type="SUPFAM" id="SSF53383">
    <property type="entry name" value="PLP-dependent transferases"/>
    <property type="match status" value="1"/>
</dbReference>
<keyword evidence="4" id="KW-0479">Metal-binding</keyword>
<proteinExistence type="inferred from homology"/>
<evidence type="ECO:0000256" key="7">
    <source>
        <dbReference type="ARBA" id="ARBA00023014"/>
    </source>
</evidence>
<feature type="domain" description="Aminotransferase class V" evidence="9">
    <location>
        <begin position="2"/>
        <end position="368"/>
    </location>
</feature>
<gene>
    <name evidence="10" type="ORF">NQZ67_16005</name>
</gene>
<dbReference type="GO" id="GO:0046872">
    <property type="term" value="F:metal ion binding"/>
    <property type="evidence" value="ECO:0007669"/>
    <property type="project" value="UniProtKB-KW"/>
</dbReference>
<dbReference type="AlphaFoldDB" id="A0A9X2MR77"/>
<dbReference type="InterPro" id="IPR015424">
    <property type="entry name" value="PyrdxlP-dep_Trfase"/>
</dbReference>
<keyword evidence="7" id="KW-0411">Iron-sulfur</keyword>
<dbReference type="InterPro" id="IPR016454">
    <property type="entry name" value="Cysteine_dSase"/>
</dbReference>
<dbReference type="RefSeq" id="WP_257447769.1">
    <property type="nucleotide sequence ID" value="NZ_JANIPJ010000011.1"/>
</dbReference>
<dbReference type="GO" id="GO:0031071">
    <property type="term" value="F:cysteine desulfurase activity"/>
    <property type="evidence" value="ECO:0007669"/>
    <property type="project" value="UniProtKB-EC"/>
</dbReference>
<evidence type="ECO:0000313" key="10">
    <source>
        <dbReference type="EMBL" id="MCR2805391.1"/>
    </source>
</evidence>
<keyword evidence="6" id="KW-0408">Iron</keyword>
<dbReference type="GO" id="GO:0051536">
    <property type="term" value="F:iron-sulfur cluster binding"/>
    <property type="evidence" value="ECO:0007669"/>
    <property type="project" value="UniProtKB-KW"/>
</dbReference>
<evidence type="ECO:0000256" key="2">
    <source>
        <dbReference type="ARBA" id="ARBA00006490"/>
    </source>
</evidence>
<organism evidence="10 11">
    <name type="scientific">Paenibacillus soyae</name>
    <dbReference type="NCBI Taxonomy" id="2969249"/>
    <lineage>
        <taxon>Bacteria</taxon>
        <taxon>Bacillati</taxon>
        <taxon>Bacillota</taxon>
        <taxon>Bacilli</taxon>
        <taxon>Bacillales</taxon>
        <taxon>Paenibacillaceae</taxon>
        <taxon>Paenibacillus</taxon>
    </lineage>
</organism>
<dbReference type="Pfam" id="PF00266">
    <property type="entry name" value="Aminotran_5"/>
    <property type="match status" value="1"/>
</dbReference>
<dbReference type="InterPro" id="IPR000192">
    <property type="entry name" value="Aminotrans_V_dom"/>
</dbReference>
<dbReference type="InterPro" id="IPR015421">
    <property type="entry name" value="PyrdxlP-dep_Trfase_major"/>
</dbReference>
<keyword evidence="3" id="KW-0808">Transferase</keyword>
<name>A0A9X2MR77_9BACL</name>
<dbReference type="Proteomes" id="UP001141950">
    <property type="component" value="Unassembled WGS sequence"/>
</dbReference>
<dbReference type="InterPro" id="IPR015422">
    <property type="entry name" value="PyrdxlP-dep_Trfase_small"/>
</dbReference>
<comment type="cofactor">
    <cofactor evidence="1">
        <name>pyridoxal 5'-phosphate</name>
        <dbReference type="ChEBI" id="CHEBI:597326"/>
    </cofactor>
</comment>
<evidence type="ECO:0000256" key="6">
    <source>
        <dbReference type="ARBA" id="ARBA00023004"/>
    </source>
</evidence>
<accession>A0A9X2MR77</accession>
<evidence type="ECO:0000259" key="9">
    <source>
        <dbReference type="Pfam" id="PF00266"/>
    </source>
</evidence>